<dbReference type="InterPro" id="IPR002347">
    <property type="entry name" value="SDR_fam"/>
</dbReference>
<evidence type="ECO:0000256" key="2">
    <source>
        <dbReference type="ARBA" id="ARBA00023002"/>
    </source>
</evidence>
<dbReference type="PANTHER" id="PTHR43639">
    <property type="entry name" value="OXIDOREDUCTASE, SHORT-CHAIN DEHYDROGENASE/REDUCTASE FAMILY (AFU_ORTHOLOGUE AFUA_5G02870)"/>
    <property type="match status" value="1"/>
</dbReference>
<dbReference type="PANTHER" id="PTHR43639:SF1">
    <property type="entry name" value="SHORT-CHAIN DEHYDROGENASE_REDUCTASE FAMILY PROTEIN"/>
    <property type="match status" value="1"/>
</dbReference>
<dbReference type="Pfam" id="PF13561">
    <property type="entry name" value="adh_short_C2"/>
    <property type="match status" value="1"/>
</dbReference>
<dbReference type="InterPro" id="IPR036291">
    <property type="entry name" value="NAD(P)-bd_dom_sf"/>
</dbReference>
<proteinExistence type="inferred from homology"/>
<dbReference type="CDD" id="cd05233">
    <property type="entry name" value="SDR_c"/>
    <property type="match status" value="1"/>
</dbReference>
<dbReference type="STRING" id="915059.NH26_10070"/>
<dbReference type="AlphaFoldDB" id="A0A1S1Z095"/>
<evidence type="ECO:0000313" key="4">
    <source>
        <dbReference type="Proteomes" id="UP000179797"/>
    </source>
</evidence>
<comment type="similarity">
    <text evidence="1">Belongs to the short-chain dehydrogenases/reductases (SDR) family.</text>
</comment>
<organism evidence="3 4">
    <name type="scientific">Flammeovirga pacifica</name>
    <dbReference type="NCBI Taxonomy" id="915059"/>
    <lineage>
        <taxon>Bacteria</taxon>
        <taxon>Pseudomonadati</taxon>
        <taxon>Bacteroidota</taxon>
        <taxon>Cytophagia</taxon>
        <taxon>Cytophagales</taxon>
        <taxon>Flammeovirgaceae</taxon>
        <taxon>Flammeovirga</taxon>
    </lineage>
</organism>
<evidence type="ECO:0000313" key="3">
    <source>
        <dbReference type="EMBL" id="OHX66680.1"/>
    </source>
</evidence>
<dbReference type="GO" id="GO:0016491">
    <property type="term" value="F:oxidoreductase activity"/>
    <property type="evidence" value="ECO:0007669"/>
    <property type="project" value="UniProtKB-KW"/>
</dbReference>
<gene>
    <name evidence="3" type="ORF">NH26_10070</name>
</gene>
<dbReference type="Proteomes" id="UP000179797">
    <property type="component" value="Unassembled WGS sequence"/>
</dbReference>
<dbReference type="RefSeq" id="WP_044227986.1">
    <property type="nucleotide sequence ID" value="NZ_JRYR02000001.1"/>
</dbReference>
<sequence length="254" mass="26800">MNLSGKVAIITGGVRDIGREITLAMAKAGAKVVANYYAAEENAEENAAETVRLAAEFGAEVITVPGDLMKTEDVENVIAKAVEVFGERIDILVNVAGGIVGRKKIEEQDENWYNLLMDLNFKTVWSMTKAVRPHLGEGGSIINFASQAGRDGAGPGATLYGASKAAVMGFTRGMAKELGPIGVRVNALCPGMIATKFHDDHTPDQARVNVANATALKREGRAEEVADLVVYLASDSSSFLSGNNIDINGGLAFS</sequence>
<dbReference type="OrthoDB" id="9788235at2"/>
<reference evidence="3 4" key="1">
    <citation type="journal article" date="2012" name="Int. J. Syst. Evol. Microbiol.">
        <title>Flammeovirga pacifica sp. nov., isolated from deep-sea sediment.</title>
        <authorList>
            <person name="Xu H."/>
            <person name="Fu Y."/>
            <person name="Yang N."/>
            <person name="Ding Z."/>
            <person name="Lai Q."/>
            <person name="Zeng R."/>
        </authorList>
    </citation>
    <scope>NUCLEOTIDE SEQUENCE [LARGE SCALE GENOMIC DNA]</scope>
    <source>
        <strain evidence="4">DSM 24597 / LMG 26175 / WPAGA1</strain>
    </source>
</reference>
<protein>
    <submittedName>
        <fullName evidence="3">Oxidoreductase</fullName>
    </submittedName>
</protein>
<name>A0A1S1Z095_FLAPC</name>
<dbReference type="PRINTS" id="PR00081">
    <property type="entry name" value="GDHRDH"/>
</dbReference>
<comment type="caution">
    <text evidence="3">The sequence shown here is derived from an EMBL/GenBank/DDBJ whole genome shotgun (WGS) entry which is preliminary data.</text>
</comment>
<keyword evidence="4" id="KW-1185">Reference proteome</keyword>
<dbReference type="SUPFAM" id="SSF51735">
    <property type="entry name" value="NAD(P)-binding Rossmann-fold domains"/>
    <property type="match status" value="1"/>
</dbReference>
<dbReference type="EMBL" id="JRYR02000001">
    <property type="protein sequence ID" value="OHX66680.1"/>
    <property type="molecule type" value="Genomic_DNA"/>
</dbReference>
<keyword evidence="2" id="KW-0560">Oxidoreductase</keyword>
<evidence type="ECO:0000256" key="1">
    <source>
        <dbReference type="ARBA" id="ARBA00006484"/>
    </source>
</evidence>
<dbReference type="Gene3D" id="3.40.50.720">
    <property type="entry name" value="NAD(P)-binding Rossmann-like Domain"/>
    <property type="match status" value="1"/>
</dbReference>
<dbReference type="PRINTS" id="PR00080">
    <property type="entry name" value="SDRFAMILY"/>
</dbReference>
<accession>A0A1S1Z095</accession>
<dbReference type="FunFam" id="3.40.50.720:FF:000084">
    <property type="entry name" value="Short-chain dehydrogenase reductase"/>
    <property type="match status" value="1"/>
</dbReference>